<name>J6HID2_9FIRM</name>
<comment type="caution">
    <text evidence="1">The sequence shown here is derived from an EMBL/GenBank/DDBJ whole genome shotgun (WGS) entry which is preliminary data.</text>
</comment>
<evidence type="ECO:0000313" key="2">
    <source>
        <dbReference type="Proteomes" id="UP000005244"/>
    </source>
</evidence>
<keyword evidence="2" id="KW-1185">Reference proteome</keyword>
<dbReference type="Proteomes" id="UP000005244">
    <property type="component" value="Unassembled WGS sequence"/>
</dbReference>
<protein>
    <submittedName>
        <fullName evidence="1">Uncharacterized protein</fullName>
    </submittedName>
</protein>
<gene>
    <name evidence="1" type="ORF">HMPREF1143_0403</name>
</gene>
<proteinExistence type="predicted"/>
<evidence type="ECO:0000313" key="1">
    <source>
        <dbReference type="EMBL" id="EJU24695.1"/>
    </source>
</evidence>
<organism evidence="1 2">
    <name type="scientific">Peptoanaerobacter stomatis</name>
    <dbReference type="NCBI Taxonomy" id="796937"/>
    <lineage>
        <taxon>Bacteria</taxon>
        <taxon>Bacillati</taxon>
        <taxon>Bacillota</taxon>
        <taxon>Clostridia</taxon>
        <taxon>Peptostreptococcales</taxon>
        <taxon>Filifactoraceae</taxon>
        <taxon>Peptoanaerobacter</taxon>
    </lineage>
</organism>
<dbReference type="AlphaFoldDB" id="J6HID2"/>
<sequence>MPSGTHSAFLLVGGLPPIPRKKNFQFFFDTSWGGTTEK</sequence>
<reference evidence="1 2" key="1">
    <citation type="submission" date="2012-07" db="EMBL/GenBank/DDBJ databases">
        <authorList>
            <person name="Durkin A.S."/>
            <person name="McCorrison J."/>
            <person name="Torralba M."/>
            <person name="Gillis M."/>
            <person name="Methe B."/>
            <person name="Sutton G."/>
            <person name="Nelson K.E."/>
        </authorList>
    </citation>
    <scope>NUCLEOTIDE SEQUENCE [LARGE SCALE GENOMIC DNA]</scope>
    <source>
        <strain evidence="1 2">OBRC8</strain>
    </source>
</reference>
<accession>J6HID2</accession>
<dbReference type="EMBL" id="ALNK01000004">
    <property type="protein sequence ID" value="EJU24695.1"/>
    <property type="molecule type" value="Genomic_DNA"/>
</dbReference>